<organism evidence="1 2">
    <name type="scientific">Artomyces pyxidatus</name>
    <dbReference type="NCBI Taxonomy" id="48021"/>
    <lineage>
        <taxon>Eukaryota</taxon>
        <taxon>Fungi</taxon>
        <taxon>Dikarya</taxon>
        <taxon>Basidiomycota</taxon>
        <taxon>Agaricomycotina</taxon>
        <taxon>Agaricomycetes</taxon>
        <taxon>Russulales</taxon>
        <taxon>Auriscalpiaceae</taxon>
        <taxon>Artomyces</taxon>
    </lineage>
</organism>
<dbReference type="Proteomes" id="UP000814140">
    <property type="component" value="Unassembled WGS sequence"/>
</dbReference>
<sequence>MPPKRAADNVADGAHTKKARNDKTVEAPAVNETSARATPYDNAMNTNDADTHEEHSQGNEGSAPVDGQELLTAVVLPVAPSPKATPTHFRWRPYYSEHVLQAIRSLVRVVLPHTGLFAASVLPAKTFWSASDRLCLANTTTPVVVSLIGELTKMWFFDKQSVLQMNVSTTVRPSDTAALTGMKQLVRDHSTIKKGLPSIDITDIYASALSSDRPRGSTETVAVPFPNIFDASAGIKDKKDLPRIPSEQLAIGDLVIQEFFVNRYKIAAEGSRVRDCTRVSFEMRSITLLAPAPARWDFDDEQTVIEV</sequence>
<accession>A0ACB8SLJ4</accession>
<dbReference type="EMBL" id="MU277260">
    <property type="protein sequence ID" value="KAI0056641.1"/>
    <property type="molecule type" value="Genomic_DNA"/>
</dbReference>
<proteinExistence type="predicted"/>
<keyword evidence="2" id="KW-1185">Reference proteome</keyword>
<name>A0ACB8SLJ4_9AGAM</name>
<protein>
    <submittedName>
        <fullName evidence="1">Uncharacterized protein</fullName>
    </submittedName>
</protein>
<gene>
    <name evidence="1" type="ORF">BV25DRAFT_1842155</name>
</gene>
<reference evidence="1" key="2">
    <citation type="journal article" date="2022" name="New Phytol.">
        <title>Evolutionary transition to the ectomycorrhizal habit in the genomes of a hyperdiverse lineage of mushroom-forming fungi.</title>
        <authorList>
            <person name="Looney B."/>
            <person name="Miyauchi S."/>
            <person name="Morin E."/>
            <person name="Drula E."/>
            <person name="Courty P.E."/>
            <person name="Kohler A."/>
            <person name="Kuo A."/>
            <person name="LaButti K."/>
            <person name="Pangilinan J."/>
            <person name="Lipzen A."/>
            <person name="Riley R."/>
            <person name="Andreopoulos W."/>
            <person name="He G."/>
            <person name="Johnson J."/>
            <person name="Nolan M."/>
            <person name="Tritt A."/>
            <person name="Barry K.W."/>
            <person name="Grigoriev I.V."/>
            <person name="Nagy L.G."/>
            <person name="Hibbett D."/>
            <person name="Henrissat B."/>
            <person name="Matheny P.B."/>
            <person name="Labbe J."/>
            <person name="Martin F.M."/>
        </authorList>
    </citation>
    <scope>NUCLEOTIDE SEQUENCE</scope>
    <source>
        <strain evidence="1">HHB10654</strain>
    </source>
</reference>
<reference evidence="1" key="1">
    <citation type="submission" date="2021-03" db="EMBL/GenBank/DDBJ databases">
        <authorList>
            <consortium name="DOE Joint Genome Institute"/>
            <person name="Ahrendt S."/>
            <person name="Looney B.P."/>
            <person name="Miyauchi S."/>
            <person name="Morin E."/>
            <person name="Drula E."/>
            <person name="Courty P.E."/>
            <person name="Chicoki N."/>
            <person name="Fauchery L."/>
            <person name="Kohler A."/>
            <person name="Kuo A."/>
            <person name="Labutti K."/>
            <person name="Pangilinan J."/>
            <person name="Lipzen A."/>
            <person name="Riley R."/>
            <person name="Andreopoulos W."/>
            <person name="He G."/>
            <person name="Johnson J."/>
            <person name="Barry K.W."/>
            <person name="Grigoriev I.V."/>
            <person name="Nagy L."/>
            <person name="Hibbett D."/>
            <person name="Henrissat B."/>
            <person name="Matheny P.B."/>
            <person name="Labbe J."/>
            <person name="Martin F."/>
        </authorList>
    </citation>
    <scope>NUCLEOTIDE SEQUENCE</scope>
    <source>
        <strain evidence="1">HHB10654</strain>
    </source>
</reference>
<comment type="caution">
    <text evidence="1">The sequence shown here is derived from an EMBL/GenBank/DDBJ whole genome shotgun (WGS) entry which is preliminary data.</text>
</comment>
<evidence type="ECO:0000313" key="2">
    <source>
        <dbReference type="Proteomes" id="UP000814140"/>
    </source>
</evidence>
<evidence type="ECO:0000313" key="1">
    <source>
        <dbReference type="EMBL" id="KAI0056641.1"/>
    </source>
</evidence>